<dbReference type="AlphaFoldDB" id="I0V284"/>
<feature type="chain" id="PRO_5003635420" evidence="2">
    <location>
        <begin position="33"/>
        <end position="175"/>
    </location>
</feature>
<keyword evidence="1" id="KW-1133">Transmembrane helix</keyword>
<evidence type="ECO:0000313" key="4">
    <source>
        <dbReference type="Proteomes" id="UP000004691"/>
    </source>
</evidence>
<protein>
    <submittedName>
        <fullName evidence="3">Uncharacterized protein</fullName>
    </submittedName>
</protein>
<organism evidence="3 4">
    <name type="scientific">Saccharomonospora xinjiangensis XJ-54</name>
    <dbReference type="NCBI Taxonomy" id="882086"/>
    <lineage>
        <taxon>Bacteria</taxon>
        <taxon>Bacillati</taxon>
        <taxon>Actinomycetota</taxon>
        <taxon>Actinomycetes</taxon>
        <taxon>Pseudonocardiales</taxon>
        <taxon>Pseudonocardiaceae</taxon>
        <taxon>Saccharomonospora</taxon>
    </lineage>
</organism>
<name>I0V284_9PSEU</name>
<reference evidence="3 4" key="1">
    <citation type="submission" date="2012-01" db="EMBL/GenBank/DDBJ databases">
        <title>Improved High-Quality Draft sequence of Saccharomonospora xinjiangensis XJ-54.</title>
        <authorList>
            <consortium name="US DOE Joint Genome Institute"/>
            <person name="Lucas S."/>
            <person name="Han J."/>
            <person name="Lapidus A."/>
            <person name="Cheng J.-F."/>
            <person name="Goodwin L."/>
            <person name="Pitluck S."/>
            <person name="Peters L."/>
            <person name="Mikhailova N."/>
            <person name="Teshima H."/>
            <person name="Detter J.C."/>
            <person name="Han C."/>
            <person name="Tapia R."/>
            <person name="Land M."/>
            <person name="Hauser L."/>
            <person name="Kyrpides N."/>
            <person name="Ivanova N."/>
            <person name="Pagani I."/>
            <person name="Brambilla E.-M."/>
            <person name="Klenk H.-P."/>
            <person name="Woyke T."/>
        </authorList>
    </citation>
    <scope>NUCLEOTIDE SEQUENCE [LARGE SCALE GENOMIC DNA]</scope>
    <source>
        <strain evidence="3 4">XJ-54</strain>
    </source>
</reference>
<accession>I0V284</accession>
<feature type="transmembrane region" description="Helical" evidence="1">
    <location>
        <begin position="42"/>
        <end position="58"/>
    </location>
</feature>
<dbReference type="eggNOG" id="ENOG5033ZE7">
    <property type="taxonomic scope" value="Bacteria"/>
</dbReference>
<evidence type="ECO:0000313" key="3">
    <source>
        <dbReference type="EMBL" id="EID54237.1"/>
    </source>
</evidence>
<dbReference type="STRING" id="882086.SacxiDRAFT_2001"/>
<gene>
    <name evidence="3" type="ORF">SacxiDRAFT_2001</name>
</gene>
<sequence length="175" mass="18050">MSSRGGSAHAMRVVRGVLLAGCSATLSTTAHAVGGGHLPHLLTTVAITVLIGWISTAIAERTRGFGGIALVLGGAQLITHLVLGELSGHVVGGPAMLAGHVSATVVTALLIARAEEMLAVAVSVLFFLRRLLVPAGTPARSWPVRRAVVRDVEGTLAYSIQLRRAHPRRGPPALS</sequence>
<keyword evidence="2" id="KW-0732">Signal</keyword>
<keyword evidence="1" id="KW-0472">Membrane</keyword>
<evidence type="ECO:0000256" key="2">
    <source>
        <dbReference type="SAM" id="SignalP"/>
    </source>
</evidence>
<dbReference type="EMBL" id="JH636049">
    <property type="protein sequence ID" value="EID54237.1"/>
    <property type="molecule type" value="Genomic_DNA"/>
</dbReference>
<dbReference type="Proteomes" id="UP000004691">
    <property type="component" value="Unassembled WGS sequence"/>
</dbReference>
<evidence type="ECO:0000256" key="1">
    <source>
        <dbReference type="SAM" id="Phobius"/>
    </source>
</evidence>
<dbReference type="RefSeq" id="WP_006238387.1">
    <property type="nucleotide sequence ID" value="NZ_JH636049.1"/>
</dbReference>
<dbReference type="HOGENOM" id="CLU_110254_1_0_11"/>
<proteinExistence type="predicted"/>
<feature type="transmembrane region" description="Helical" evidence="1">
    <location>
        <begin position="65"/>
        <end position="83"/>
    </location>
</feature>
<feature type="signal peptide" evidence="2">
    <location>
        <begin position="1"/>
        <end position="32"/>
    </location>
</feature>
<keyword evidence="4" id="KW-1185">Reference proteome</keyword>
<keyword evidence="1" id="KW-0812">Transmembrane</keyword>